<dbReference type="PANTHER" id="PTHR33645:SF2">
    <property type="entry name" value="FAMILY PROTEIN, PUTATIVE (DUF3754)-RELATED"/>
    <property type="match status" value="1"/>
</dbReference>
<feature type="transmembrane region" description="Helical" evidence="1">
    <location>
        <begin position="50"/>
        <end position="70"/>
    </location>
</feature>
<organism evidence="2 3">
    <name type="scientific">Escallonia herrerae</name>
    <dbReference type="NCBI Taxonomy" id="1293975"/>
    <lineage>
        <taxon>Eukaryota</taxon>
        <taxon>Viridiplantae</taxon>
        <taxon>Streptophyta</taxon>
        <taxon>Embryophyta</taxon>
        <taxon>Tracheophyta</taxon>
        <taxon>Spermatophyta</taxon>
        <taxon>Magnoliopsida</taxon>
        <taxon>eudicotyledons</taxon>
        <taxon>Gunneridae</taxon>
        <taxon>Pentapetalae</taxon>
        <taxon>asterids</taxon>
        <taxon>campanulids</taxon>
        <taxon>Escalloniales</taxon>
        <taxon>Escalloniaceae</taxon>
        <taxon>Escallonia</taxon>
    </lineage>
</organism>
<keyword evidence="3" id="KW-1185">Reference proteome</keyword>
<name>A0AA88RVW3_9ASTE</name>
<dbReference type="AlphaFoldDB" id="A0AA88RVW3"/>
<gene>
    <name evidence="2" type="ORF">RJ639_026534</name>
</gene>
<reference evidence="2" key="1">
    <citation type="submission" date="2022-12" db="EMBL/GenBank/DDBJ databases">
        <title>Draft genome assemblies for two species of Escallonia (Escalloniales).</title>
        <authorList>
            <person name="Chanderbali A."/>
            <person name="Dervinis C."/>
            <person name="Anghel I."/>
            <person name="Soltis D."/>
            <person name="Soltis P."/>
            <person name="Zapata F."/>
        </authorList>
    </citation>
    <scope>NUCLEOTIDE SEQUENCE</scope>
    <source>
        <strain evidence="2">UCBG64.0493</strain>
        <tissue evidence="2">Leaf</tissue>
    </source>
</reference>
<dbReference type="InterPro" id="IPR022227">
    <property type="entry name" value="DUF3754"/>
</dbReference>
<dbReference type="Proteomes" id="UP001188597">
    <property type="component" value="Unassembled WGS sequence"/>
</dbReference>
<dbReference type="PANTHER" id="PTHR33645">
    <property type="entry name" value="AMINOPEPTIDASE (DUF3754)"/>
    <property type="match status" value="1"/>
</dbReference>
<dbReference type="EMBL" id="JAVXUP010004250">
    <property type="protein sequence ID" value="KAK2997354.1"/>
    <property type="molecule type" value="Genomic_DNA"/>
</dbReference>
<accession>A0AA88RVW3</accession>
<evidence type="ECO:0000313" key="3">
    <source>
        <dbReference type="Proteomes" id="UP001188597"/>
    </source>
</evidence>
<proteinExistence type="predicted"/>
<evidence type="ECO:0000313" key="2">
    <source>
        <dbReference type="EMBL" id="KAK2997354.1"/>
    </source>
</evidence>
<dbReference type="Pfam" id="PF12576">
    <property type="entry name" value="DUF3754"/>
    <property type="match status" value="1"/>
</dbReference>
<evidence type="ECO:0000256" key="1">
    <source>
        <dbReference type="SAM" id="Phobius"/>
    </source>
</evidence>
<keyword evidence="1" id="KW-0472">Membrane</keyword>
<comment type="caution">
    <text evidence="2">The sequence shown here is derived from an EMBL/GenBank/DDBJ whole genome shotgun (WGS) entry which is preliminary data.</text>
</comment>
<keyword evidence="1" id="KW-1133">Transmembrane helix</keyword>
<protein>
    <submittedName>
        <fullName evidence="2">Uncharacterized protein</fullName>
    </submittedName>
</protein>
<sequence length="194" mass="22165">MKMKMKEPRKFPVRIPRELVAFGESGYLCKFGSFLSHVIIKQVVVRYSSVIVRSAILLDVIAVSALIIYMSRVVLGYKQTVDRYQLLVNRTLFEKTVASGFGSVHFLLDASEQQQYKEAILAYAMLLKARDVQVEMPADKAMDTLTRLGLVKEKAVDGKKGFHAIPCPEAYEILKQRRRQFKNDRCNNNKFIQG</sequence>
<keyword evidence="1" id="KW-0812">Transmembrane</keyword>